<dbReference type="InterPro" id="IPR050832">
    <property type="entry name" value="Bact_Acetyltransf"/>
</dbReference>
<keyword evidence="1" id="KW-0808">Transferase</keyword>
<protein>
    <submittedName>
        <fullName evidence="4">GNAT family N-acetyltransferase</fullName>
    </submittedName>
</protein>
<dbReference type="CDD" id="cd04301">
    <property type="entry name" value="NAT_SF"/>
    <property type="match status" value="1"/>
</dbReference>
<accession>A0A9X2IES6</accession>
<evidence type="ECO:0000313" key="4">
    <source>
        <dbReference type="EMBL" id="MCM0620363.1"/>
    </source>
</evidence>
<evidence type="ECO:0000256" key="1">
    <source>
        <dbReference type="ARBA" id="ARBA00022679"/>
    </source>
</evidence>
<keyword evidence="5" id="KW-1185">Reference proteome</keyword>
<dbReference type="PANTHER" id="PTHR43877:SF2">
    <property type="entry name" value="AMINOALKYLPHOSPHONATE N-ACETYLTRANSFERASE-RELATED"/>
    <property type="match status" value="1"/>
</dbReference>
<dbReference type="PANTHER" id="PTHR43877">
    <property type="entry name" value="AMINOALKYLPHOSPHONATE N-ACETYLTRANSFERASE-RELATED-RELATED"/>
    <property type="match status" value="1"/>
</dbReference>
<sequence>MAETPDTLVAGDRTFRVRRARRDDVPAVVALLRADPVSATREQAPDEAYLRAFEEVDADPRHLLAVVVGDDDRPVATAQLMLLPHLSRGGATRLQVEAVQVGSQARGTGLGTALMEWAHAWGRAHGATLVQLTSDVTRTDAHRFYERLGYTRSHAGFKRPL</sequence>
<organism evidence="4 5">
    <name type="scientific">Nocardioides bruguierae</name>
    <dbReference type="NCBI Taxonomy" id="2945102"/>
    <lineage>
        <taxon>Bacteria</taxon>
        <taxon>Bacillati</taxon>
        <taxon>Actinomycetota</taxon>
        <taxon>Actinomycetes</taxon>
        <taxon>Propionibacteriales</taxon>
        <taxon>Nocardioidaceae</taxon>
        <taxon>Nocardioides</taxon>
    </lineage>
</organism>
<dbReference type="GO" id="GO:0016747">
    <property type="term" value="F:acyltransferase activity, transferring groups other than amino-acyl groups"/>
    <property type="evidence" value="ECO:0007669"/>
    <property type="project" value="InterPro"/>
</dbReference>
<keyword evidence="2" id="KW-0012">Acyltransferase</keyword>
<dbReference type="InterPro" id="IPR000182">
    <property type="entry name" value="GNAT_dom"/>
</dbReference>
<dbReference type="Proteomes" id="UP001139485">
    <property type="component" value="Unassembled WGS sequence"/>
</dbReference>
<feature type="domain" description="N-acetyltransferase" evidence="3">
    <location>
        <begin position="15"/>
        <end position="161"/>
    </location>
</feature>
<comment type="caution">
    <text evidence="4">The sequence shown here is derived from an EMBL/GenBank/DDBJ whole genome shotgun (WGS) entry which is preliminary data.</text>
</comment>
<reference evidence="4" key="1">
    <citation type="submission" date="2022-05" db="EMBL/GenBank/DDBJ databases">
        <authorList>
            <person name="Tuo L."/>
        </authorList>
    </citation>
    <scope>NUCLEOTIDE SEQUENCE</scope>
    <source>
        <strain evidence="4">BSK12Z-4</strain>
    </source>
</reference>
<evidence type="ECO:0000256" key="2">
    <source>
        <dbReference type="ARBA" id="ARBA00023315"/>
    </source>
</evidence>
<dbReference type="AlphaFoldDB" id="A0A9X2IES6"/>
<proteinExistence type="predicted"/>
<dbReference type="Gene3D" id="3.40.630.30">
    <property type="match status" value="1"/>
</dbReference>
<dbReference type="EMBL" id="JAMOIL010000009">
    <property type="protein sequence ID" value="MCM0620363.1"/>
    <property type="molecule type" value="Genomic_DNA"/>
</dbReference>
<dbReference type="RefSeq" id="WP_250051195.1">
    <property type="nucleotide sequence ID" value="NZ_JAMJPH010000001.1"/>
</dbReference>
<gene>
    <name evidence="4" type="ORF">M8330_08640</name>
</gene>
<dbReference type="SUPFAM" id="SSF55729">
    <property type="entry name" value="Acyl-CoA N-acyltransferases (Nat)"/>
    <property type="match status" value="1"/>
</dbReference>
<evidence type="ECO:0000259" key="3">
    <source>
        <dbReference type="PROSITE" id="PS51186"/>
    </source>
</evidence>
<name>A0A9X2IES6_9ACTN</name>
<dbReference type="Pfam" id="PF00583">
    <property type="entry name" value="Acetyltransf_1"/>
    <property type="match status" value="1"/>
</dbReference>
<evidence type="ECO:0000313" key="5">
    <source>
        <dbReference type="Proteomes" id="UP001139485"/>
    </source>
</evidence>
<dbReference type="PROSITE" id="PS51186">
    <property type="entry name" value="GNAT"/>
    <property type="match status" value="1"/>
</dbReference>
<dbReference type="InterPro" id="IPR016181">
    <property type="entry name" value="Acyl_CoA_acyltransferase"/>
</dbReference>